<accession>A0A6N7IS72</accession>
<dbReference type="Proteomes" id="UP000441717">
    <property type="component" value="Unassembled WGS sequence"/>
</dbReference>
<evidence type="ECO:0000256" key="2">
    <source>
        <dbReference type="ARBA" id="ARBA00022643"/>
    </source>
</evidence>
<evidence type="ECO:0000256" key="1">
    <source>
        <dbReference type="ARBA" id="ARBA00022630"/>
    </source>
</evidence>
<dbReference type="AlphaFoldDB" id="A0A6N7IS72"/>
<dbReference type="InterPro" id="IPR005025">
    <property type="entry name" value="FMN_Rdtase-like_dom"/>
</dbReference>
<dbReference type="EMBL" id="WHYR01000020">
    <property type="protein sequence ID" value="MQL52359.1"/>
    <property type="molecule type" value="Genomic_DNA"/>
</dbReference>
<reference evidence="4 5" key="1">
    <citation type="submission" date="2019-10" db="EMBL/GenBank/DDBJ databases">
        <title>Comparative genomics of sulfur disproportionating microorganisms.</title>
        <authorList>
            <person name="Ward L.M."/>
            <person name="Bertran E."/>
            <person name="Johnston D."/>
        </authorList>
    </citation>
    <scope>NUCLEOTIDE SEQUENCE [LARGE SCALE GENOMIC DNA]</scope>
    <source>
        <strain evidence="4 5">DSM 14055</strain>
    </source>
</reference>
<comment type="caution">
    <text evidence="4">The sequence shown here is derived from an EMBL/GenBank/DDBJ whole genome shotgun (WGS) entry which is preliminary data.</text>
</comment>
<evidence type="ECO:0000259" key="3">
    <source>
        <dbReference type="Pfam" id="PF03358"/>
    </source>
</evidence>
<dbReference type="Gene3D" id="3.40.50.360">
    <property type="match status" value="1"/>
</dbReference>
<evidence type="ECO:0000313" key="4">
    <source>
        <dbReference type="EMBL" id="MQL52359.1"/>
    </source>
</evidence>
<dbReference type="InterPro" id="IPR029039">
    <property type="entry name" value="Flavoprotein-like_sf"/>
</dbReference>
<dbReference type="GO" id="GO:0016491">
    <property type="term" value="F:oxidoreductase activity"/>
    <property type="evidence" value="ECO:0007669"/>
    <property type="project" value="InterPro"/>
</dbReference>
<dbReference type="Pfam" id="PF03358">
    <property type="entry name" value="FMN_red"/>
    <property type="match status" value="1"/>
</dbReference>
<dbReference type="OrthoDB" id="6398207at2"/>
<keyword evidence="1" id="KW-0285">Flavoprotein</keyword>
<gene>
    <name evidence="4" type="ORF">GFC01_08785</name>
</gene>
<dbReference type="PANTHER" id="PTHR43278">
    <property type="entry name" value="NAD(P)H-DEPENDENT FMN-CONTAINING OXIDOREDUCTASE YWQN-RELATED"/>
    <property type="match status" value="1"/>
</dbReference>
<keyword evidence="5" id="KW-1185">Reference proteome</keyword>
<organism evidence="4 5">
    <name type="scientific">Desulfofundulus thermobenzoicus</name>
    <dbReference type="NCBI Taxonomy" id="29376"/>
    <lineage>
        <taxon>Bacteria</taxon>
        <taxon>Bacillati</taxon>
        <taxon>Bacillota</taxon>
        <taxon>Clostridia</taxon>
        <taxon>Eubacteriales</taxon>
        <taxon>Peptococcaceae</taxon>
        <taxon>Desulfofundulus</taxon>
    </lineage>
</organism>
<keyword evidence="2" id="KW-0288">FMN</keyword>
<dbReference type="InterPro" id="IPR051796">
    <property type="entry name" value="ISF_SsuE-like"/>
</dbReference>
<dbReference type="PANTHER" id="PTHR43278:SF2">
    <property type="entry name" value="IRON-SULFUR FLAVOPROTEIN"/>
    <property type="match status" value="1"/>
</dbReference>
<name>A0A6N7IS72_9FIRM</name>
<evidence type="ECO:0000313" key="5">
    <source>
        <dbReference type="Proteomes" id="UP000441717"/>
    </source>
</evidence>
<feature type="domain" description="NADPH-dependent FMN reductase-like" evidence="3">
    <location>
        <begin position="4"/>
        <end position="84"/>
    </location>
</feature>
<protein>
    <recommendedName>
        <fullName evidence="3">NADPH-dependent FMN reductase-like domain-containing protein</fullName>
    </recommendedName>
</protein>
<proteinExistence type="predicted"/>
<sequence>MVQIYRALLEADGIVLGSPIYMGYVTAQTKLFMDRLFAFLRPGLNSIFPPGKKFVMVYSQGGGDDREMIHGLVQRLGRILGMQVKGIAGGNGMNDLNTVKSNNALLEEAFRLGKELVG</sequence>
<dbReference type="SUPFAM" id="SSF52218">
    <property type="entry name" value="Flavoproteins"/>
    <property type="match status" value="1"/>
</dbReference>